<dbReference type="GO" id="GO:0046872">
    <property type="term" value="F:metal ion binding"/>
    <property type="evidence" value="ECO:0007669"/>
    <property type="project" value="UniProtKB-KW"/>
</dbReference>
<evidence type="ECO:0000256" key="5">
    <source>
        <dbReference type="ARBA" id="ARBA00022837"/>
    </source>
</evidence>
<keyword evidence="10" id="KW-1185">Reference proteome</keyword>
<keyword evidence="4" id="KW-0479">Metal-binding</keyword>
<proteinExistence type="inferred from homology"/>
<dbReference type="CDD" id="cd11334">
    <property type="entry name" value="AmyAc_TreS"/>
    <property type="match status" value="1"/>
</dbReference>
<dbReference type="InterPro" id="IPR011009">
    <property type="entry name" value="Kinase-like_dom_sf"/>
</dbReference>
<name>A0A517XYX5_9BACT</name>
<keyword evidence="5" id="KW-0106">Calcium</keyword>
<dbReference type="GO" id="GO:0016798">
    <property type="term" value="F:hydrolase activity, acting on glycosyl bonds"/>
    <property type="evidence" value="ECO:0007669"/>
    <property type="project" value="UniProtKB-KW"/>
</dbReference>
<evidence type="ECO:0000256" key="7">
    <source>
        <dbReference type="ARBA" id="ARBA00031378"/>
    </source>
</evidence>
<dbReference type="Gene3D" id="2.60.40.1180">
    <property type="entry name" value="Golgi alpha-mannosidase II"/>
    <property type="match status" value="1"/>
</dbReference>
<keyword evidence="6" id="KW-0413">Isomerase</keyword>
<evidence type="ECO:0000256" key="4">
    <source>
        <dbReference type="ARBA" id="ARBA00022723"/>
    </source>
</evidence>
<keyword evidence="9" id="KW-0326">Glycosidase</keyword>
<dbReference type="InterPro" id="IPR013780">
    <property type="entry name" value="Glyco_hydro_b"/>
</dbReference>
<keyword evidence="9" id="KW-0378">Hydrolase</keyword>
<dbReference type="EMBL" id="CP036273">
    <property type="protein sequence ID" value="QDU22702.1"/>
    <property type="molecule type" value="Genomic_DNA"/>
</dbReference>
<evidence type="ECO:0000313" key="9">
    <source>
        <dbReference type="EMBL" id="QDU22702.1"/>
    </source>
</evidence>
<feature type="domain" description="Glycosyl hydrolase family 13 catalytic" evidence="8">
    <location>
        <begin position="16"/>
        <end position="410"/>
    </location>
</feature>
<dbReference type="SUPFAM" id="SSF51011">
    <property type="entry name" value="Glycosyl hydrolase domain"/>
    <property type="match status" value="1"/>
</dbReference>
<dbReference type="KEGG" id="uli:ETAA1_46860"/>
<evidence type="ECO:0000256" key="3">
    <source>
        <dbReference type="ARBA" id="ARBA00012619"/>
    </source>
</evidence>
<dbReference type="GO" id="GO:0047471">
    <property type="term" value="F:maltose alpha-D-glucosyltransferase activity"/>
    <property type="evidence" value="ECO:0007669"/>
    <property type="project" value="UniProtKB-EC"/>
</dbReference>
<comment type="similarity">
    <text evidence="2">Belongs to the glycosyl hydrolase 13 family. TreS subfamily.</text>
</comment>
<reference evidence="9 10" key="1">
    <citation type="submission" date="2019-02" db="EMBL/GenBank/DDBJ databases">
        <title>Deep-cultivation of Planctomycetes and their phenomic and genomic characterization uncovers novel biology.</title>
        <authorList>
            <person name="Wiegand S."/>
            <person name="Jogler M."/>
            <person name="Boedeker C."/>
            <person name="Pinto D."/>
            <person name="Vollmers J."/>
            <person name="Rivas-Marin E."/>
            <person name="Kohn T."/>
            <person name="Peeters S.H."/>
            <person name="Heuer A."/>
            <person name="Rast P."/>
            <person name="Oberbeckmann S."/>
            <person name="Bunk B."/>
            <person name="Jeske O."/>
            <person name="Meyerdierks A."/>
            <person name="Storesund J.E."/>
            <person name="Kallscheuer N."/>
            <person name="Luecker S."/>
            <person name="Lage O.M."/>
            <person name="Pohl T."/>
            <person name="Merkel B.J."/>
            <person name="Hornburger P."/>
            <person name="Mueller R.-W."/>
            <person name="Bruemmer F."/>
            <person name="Labrenz M."/>
            <person name="Spormann A.M."/>
            <person name="Op den Camp H."/>
            <person name="Overmann J."/>
            <person name="Amann R."/>
            <person name="Jetten M.S.M."/>
            <person name="Mascher T."/>
            <person name="Medema M.H."/>
            <person name="Devos D.P."/>
            <person name="Kaster A.-K."/>
            <person name="Ovreas L."/>
            <person name="Rohde M."/>
            <person name="Galperin M.Y."/>
            <person name="Jogler C."/>
        </authorList>
    </citation>
    <scope>NUCLEOTIDE SEQUENCE [LARGE SCALE GENOMIC DNA]</scope>
    <source>
        <strain evidence="9 10">ETA_A1</strain>
    </source>
</reference>
<evidence type="ECO:0000259" key="8">
    <source>
        <dbReference type="SMART" id="SM00642"/>
    </source>
</evidence>
<evidence type="ECO:0000256" key="6">
    <source>
        <dbReference type="ARBA" id="ARBA00023235"/>
    </source>
</evidence>
<dbReference type="Gene3D" id="3.90.1200.10">
    <property type="match status" value="1"/>
</dbReference>
<organism evidence="9 10">
    <name type="scientific">Urbifossiella limnaea</name>
    <dbReference type="NCBI Taxonomy" id="2528023"/>
    <lineage>
        <taxon>Bacteria</taxon>
        <taxon>Pseudomonadati</taxon>
        <taxon>Planctomycetota</taxon>
        <taxon>Planctomycetia</taxon>
        <taxon>Gemmatales</taxon>
        <taxon>Gemmataceae</taxon>
        <taxon>Urbifossiella</taxon>
    </lineage>
</organism>
<sequence>MPDSDPLWYKDAVIYQVHVRAFHDSDGDGYGDFRGLARKLDYIEDLGVTAIWVMPFYPSPLRDDGYDIADYTNVHTQYGSLADFQEFVAEAKKRGIKVITELVINHTSDQHPWFQRARRAPKGSPERDFYVWGDDPTRYADARIIFKDFEPSNWTLDPVAGQYYWHRFYHHQPDLNFDNPAVWEALFPLMDFWLDMGVDGMRLDAIPYLYEREGTNCENLPEGHVFLKALRRRMDEKYPGRMFLAEANQWPEDVLPYFGDGDECHMAFHFPVMPRLYMALHQEDRFPILDILEQTPPIPDNCQWCTFLRNHDELTLEMVTDEERDYMYRAYAEDRTARINLGIRRRLAPLLKNDRRRIELMNALLFSLPGTPVVYYGDEIGMGDNIYLGDRNGVRTPMQWSGDRNAGFSRANPQKLYLPVVIDAEYHYEAVNVETQQNNPSSLLWWTKRLIALRKRFQAFGRGTIRFLRPANSKVLAFLREFRDERLLVVANLSRFVQFAELDLREFLGVVPEEVFGRTAFPRVGELPYLLTLGPHAVYCLSLPHTDPHVVTDAHPVPELPALPGESPLSDRFDPSGLDDFEAVLPDYLTRRGITGHTVVTAAHVRAAVPVGRELPVWFLLLTVEYRTGVPELLSLSLAFVPDEQLGELTAPVAEVGLARVRGPEPGVFVDALAVPACARAVLRAVLGRRARPLPEGEVVFEPTEPPLPAADLDAADALPVSVRRTGRHTLTVLFGDQYVFKSYRRVDDGIAPAAEVGKVLAGRPNFTAFAPVAGSVEYRRRGSQPATLGVLYRHVPHQGTAWLYSLDELSRYFERVAALSKEAAPQPPHHEPLIGPWVEAEPRDTSGWEELARGFVDTARHLGRLTGDMHVALADPIGGPAFAPEPFGKLYQRSVYQTMRNTAGRVLRTVRTVADRVPGAAELLDRESELSHRFRIVLTSDLGGSRIRVHGDYHLGRLLHTGRDFVVTDFDGEVSRTVEERRVKRSPLRDVASMIRSFDFACRSVLFGLNGRRGRAQGVIRPEDVAALTPWADAWQRRVSREFVAAYLEVVGPTGLLPPDDAGRRALLEALVLEKALQELDAELATSPERAAVPLAGLLQLLGTPG</sequence>
<evidence type="ECO:0000313" key="10">
    <source>
        <dbReference type="Proteomes" id="UP000319576"/>
    </source>
</evidence>
<dbReference type="Pfam" id="PF16657">
    <property type="entry name" value="Malt_amylase_C"/>
    <property type="match status" value="1"/>
</dbReference>
<dbReference type="NCBIfam" id="TIGR02456">
    <property type="entry name" value="treS_nterm"/>
    <property type="match status" value="1"/>
</dbReference>
<gene>
    <name evidence="9" type="primary">treS</name>
    <name evidence="9" type="ORF">ETAA1_46860</name>
</gene>
<dbReference type="Pfam" id="PF00128">
    <property type="entry name" value="Alpha-amylase"/>
    <property type="match status" value="1"/>
</dbReference>
<dbReference type="InterPro" id="IPR006047">
    <property type="entry name" value="GH13_cat_dom"/>
</dbReference>
<dbReference type="EC" id="5.4.99.16" evidence="3"/>
<evidence type="ECO:0000256" key="1">
    <source>
        <dbReference type="ARBA" id="ARBA00001595"/>
    </source>
</evidence>
<dbReference type="Proteomes" id="UP000319576">
    <property type="component" value="Chromosome"/>
</dbReference>
<dbReference type="GO" id="GO:0005975">
    <property type="term" value="P:carbohydrate metabolic process"/>
    <property type="evidence" value="ECO:0007669"/>
    <property type="project" value="InterPro"/>
</dbReference>
<accession>A0A517XYX5</accession>
<comment type="catalytic activity">
    <reaction evidence="1">
        <text>D-maltose = alpha,alpha-trehalose</text>
        <dbReference type="Rhea" id="RHEA:15145"/>
        <dbReference type="ChEBI" id="CHEBI:16551"/>
        <dbReference type="ChEBI" id="CHEBI:17306"/>
        <dbReference type="EC" id="5.4.99.16"/>
    </reaction>
</comment>
<dbReference type="InterPro" id="IPR017853">
    <property type="entry name" value="GH"/>
</dbReference>
<dbReference type="InterPro" id="IPR032091">
    <property type="entry name" value="Malt_amylase-like_C"/>
</dbReference>
<dbReference type="InterPro" id="IPR012810">
    <property type="entry name" value="TreS/a-amylase_N"/>
</dbReference>
<dbReference type="PANTHER" id="PTHR10357">
    <property type="entry name" value="ALPHA-AMYLASE FAMILY MEMBER"/>
    <property type="match status" value="1"/>
</dbReference>
<dbReference type="SUPFAM" id="SSF56112">
    <property type="entry name" value="Protein kinase-like (PK-like)"/>
    <property type="match status" value="1"/>
</dbReference>
<dbReference type="OrthoDB" id="9805159at2"/>
<dbReference type="AlphaFoldDB" id="A0A517XYX5"/>
<dbReference type="Gene3D" id="3.20.20.80">
    <property type="entry name" value="Glycosidases"/>
    <property type="match status" value="1"/>
</dbReference>
<protein>
    <recommendedName>
        <fullName evidence="3">maltose alpha-D-glucosyltransferase</fullName>
        <ecNumber evidence="3">5.4.99.16</ecNumber>
    </recommendedName>
    <alternativeName>
        <fullName evidence="7">Maltose alpha-D-glucosyltransferase</fullName>
    </alternativeName>
</protein>
<evidence type="ECO:0000256" key="2">
    <source>
        <dbReference type="ARBA" id="ARBA00005496"/>
    </source>
</evidence>
<dbReference type="FunFam" id="3.20.20.80:FF:000055">
    <property type="entry name" value="Trehalose synthase"/>
    <property type="match status" value="1"/>
</dbReference>
<dbReference type="Gene3D" id="3.90.400.10">
    <property type="entry name" value="Oligo-1,6-glucosidase, Domain 2"/>
    <property type="match status" value="1"/>
</dbReference>
<dbReference type="InterPro" id="IPR045857">
    <property type="entry name" value="O16G_dom_2"/>
</dbReference>
<dbReference type="SMART" id="SM00642">
    <property type="entry name" value="Aamy"/>
    <property type="match status" value="1"/>
</dbReference>
<dbReference type="SUPFAM" id="SSF51445">
    <property type="entry name" value="(Trans)glycosidases"/>
    <property type="match status" value="1"/>
</dbReference>
<dbReference type="RefSeq" id="WP_145242648.1">
    <property type="nucleotide sequence ID" value="NZ_CP036273.1"/>
</dbReference>
<dbReference type="PANTHER" id="PTHR10357:SF219">
    <property type="entry name" value="MALTOSE ALPHA-D-GLUCOSYLTRANSFERASE"/>
    <property type="match status" value="1"/>
</dbReference>